<dbReference type="PANTHER" id="PTHR21719">
    <property type="entry name" value="FI06402P-RELATED"/>
    <property type="match status" value="1"/>
</dbReference>
<dbReference type="InterPro" id="IPR000072">
    <property type="entry name" value="PDGF/VEGF_dom"/>
</dbReference>
<dbReference type="Gene3D" id="2.10.90.10">
    <property type="entry name" value="Cystine-knot cytokines"/>
    <property type="match status" value="1"/>
</dbReference>
<keyword evidence="4" id="KW-1185">Reference proteome</keyword>
<name>A0A087UFC4_STEMI</name>
<dbReference type="PANTHER" id="PTHR21719:SF1">
    <property type="entry name" value="FI06402P-RELATED"/>
    <property type="match status" value="1"/>
</dbReference>
<evidence type="ECO:0000313" key="3">
    <source>
        <dbReference type="EMBL" id="KFM76063.1"/>
    </source>
</evidence>
<dbReference type="OrthoDB" id="6370328at2759"/>
<dbReference type="STRING" id="407821.A0A087UFC4"/>
<feature type="domain" description="Platelet-derived growth factor (PDGF) family profile" evidence="2">
    <location>
        <begin position="83"/>
        <end position="182"/>
    </location>
</feature>
<dbReference type="GO" id="GO:0016020">
    <property type="term" value="C:membrane"/>
    <property type="evidence" value="ECO:0007669"/>
    <property type="project" value="InterPro"/>
</dbReference>
<reference evidence="3 4" key="1">
    <citation type="submission" date="2013-11" db="EMBL/GenBank/DDBJ databases">
        <title>Genome sequencing of Stegodyphus mimosarum.</title>
        <authorList>
            <person name="Bechsgaard J."/>
        </authorList>
    </citation>
    <scope>NUCLEOTIDE SEQUENCE [LARGE SCALE GENOMIC DNA]</scope>
</reference>
<protein>
    <submittedName>
        <fullName evidence="3">Vascular endothelial growth factor A</fullName>
    </submittedName>
</protein>
<evidence type="ECO:0000313" key="4">
    <source>
        <dbReference type="Proteomes" id="UP000054359"/>
    </source>
</evidence>
<dbReference type="InterPro" id="IPR029034">
    <property type="entry name" value="Cystine-knot_cytokine"/>
</dbReference>
<dbReference type="GO" id="GO:0008083">
    <property type="term" value="F:growth factor activity"/>
    <property type="evidence" value="ECO:0007669"/>
    <property type="project" value="UniProtKB-KW"/>
</dbReference>
<sequence length="301" mass="34964">MSPLPKVPELKDRKQEVEDTENLFPESAAVKSYQDFYRIFYGTQEGVNLLRKKYGPTGLKEARAKFGGINRDLDDVRLANDHFLRIRNRARCRAPVAQVVRVKDYYPDPSREYLPRCTLLHRCSDTSGCCDSDAFHCVPSAMQEVTLHFYTLAVGKNGLSDSSIEKLLFVNHTACQCQPINDLPRIQQFSPLDGEEPAYKTKCRECPVPFTSRIYKDGRCGCDCFDRQKPCLRIKRGREPLSEIERRCVEANHCHIPDCEYGLYNHRTGYCPKRHDEDQRPTHRRHHHPSSNQRWAFLERD</sequence>
<feature type="non-terminal residue" evidence="3">
    <location>
        <position position="301"/>
    </location>
</feature>
<dbReference type="PROSITE" id="PS50278">
    <property type="entry name" value="PDGF_2"/>
    <property type="match status" value="1"/>
</dbReference>
<dbReference type="GO" id="GO:0035099">
    <property type="term" value="P:hemocyte migration"/>
    <property type="evidence" value="ECO:0007669"/>
    <property type="project" value="TreeGrafter"/>
</dbReference>
<accession>A0A087UFC4</accession>
<dbReference type="SMART" id="SM00141">
    <property type="entry name" value="PDGF"/>
    <property type="match status" value="1"/>
</dbReference>
<evidence type="ECO:0000259" key="2">
    <source>
        <dbReference type="PROSITE" id="PS50278"/>
    </source>
</evidence>
<dbReference type="Pfam" id="PF00341">
    <property type="entry name" value="PDGF"/>
    <property type="match status" value="1"/>
</dbReference>
<keyword evidence="1" id="KW-0339">Growth factor</keyword>
<dbReference type="EMBL" id="KK119575">
    <property type="protein sequence ID" value="KFM76063.1"/>
    <property type="molecule type" value="Genomic_DNA"/>
</dbReference>
<dbReference type="SUPFAM" id="SSF57501">
    <property type="entry name" value="Cystine-knot cytokines"/>
    <property type="match status" value="1"/>
</dbReference>
<dbReference type="Proteomes" id="UP000054359">
    <property type="component" value="Unassembled WGS sequence"/>
</dbReference>
<proteinExistence type="inferred from homology"/>
<evidence type="ECO:0000256" key="1">
    <source>
        <dbReference type="RuleBase" id="RU003818"/>
    </source>
</evidence>
<comment type="similarity">
    <text evidence="1">Belongs to the PDGF/VEGF growth factor family.</text>
</comment>
<gene>
    <name evidence="3" type="ORF">X975_09448</name>
</gene>
<dbReference type="AlphaFoldDB" id="A0A087UFC4"/>
<dbReference type="OMA" id="KDGRCGC"/>
<organism evidence="3 4">
    <name type="scientific">Stegodyphus mimosarum</name>
    <name type="common">African social velvet spider</name>
    <dbReference type="NCBI Taxonomy" id="407821"/>
    <lineage>
        <taxon>Eukaryota</taxon>
        <taxon>Metazoa</taxon>
        <taxon>Ecdysozoa</taxon>
        <taxon>Arthropoda</taxon>
        <taxon>Chelicerata</taxon>
        <taxon>Arachnida</taxon>
        <taxon>Araneae</taxon>
        <taxon>Araneomorphae</taxon>
        <taxon>Entelegynae</taxon>
        <taxon>Eresoidea</taxon>
        <taxon>Eresidae</taxon>
        <taxon>Stegodyphus</taxon>
    </lineage>
</organism>